<feature type="compositionally biased region" description="Polar residues" evidence="2">
    <location>
        <begin position="135"/>
        <end position="144"/>
    </location>
</feature>
<accession>A0A9K3L536</accession>
<reference evidence="4" key="2">
    <citation type="submission" date="2021-04" db="EMBL/GenBank/DDBJ databases">
        <authorList>
            <person name="Podell S."/>
        </authorList>
    </citation>
    <scope>NUCLEOTIDE SEQUENCE</scope>
    <source>
        <strain evidence="4">Hildebrandi</strain>
    </source>
</reference>
<dbReference type="PANTHER" id="PTHR47942">
    <property type="entry name" value="TETRATRICOPEPTIDE REPEAT (TPR)-LIKE SUPERFAMILY PROTEIN-RELATED"/>
    <property type="match status" value="1"/>
</dbReference>
<keyword evidence="5" id="KW-1185">Reference proteome</keyword>
<evidence type="ECO:0000256" key="3">
    <source>
        <dbReference type="SAM" id="SignalP"/>
    </source>
</evidence>
<organism evidence="4 5">
    <name type="scientific">Nitzschia inconspicua</name>
    <dbReference type="NCBI Taxonomy" id="303405"/>
    <lineage>
        <taxon>Eukaryota</taxon>
        <taxon>Sar</taxon>
        <taxon>Stramenopiles</taxon>
        <taxon>Ochrophyta</taxon>
        <taxon>Bacillariophyta</taxon>
        <taxon>Bacillariophyceae</taxon>
        <taxon>Bacillariophycidae</taxon>
        <taxon>Bacillariales</taxon>
        <taxon>Bacillariaceae</taxon>
        <taxon>Nitzschia</taxon>
    </lineage>
</organism>
<protein>
    <submittedName>
        <fullName evidence="4">PPR: pentatricopeptide repeat domain containing protein</fullName>
    </submittedName>
</protein>
<keyword evidence="3" id="KW-0732">Signal</keyword>
<comment type="caution">
    <text evidence="4">The sequence shown here is derived from an EMBL/GenBank/DDBJ whole genome shotgun (WGS) entry which is preliminary data.</text>
</comment>
<dbReference type="InterPro" id="IPR051222">
    <property type="entry name" value="PPR/CCM1_RNA-binding"/>
</dbReference>
<feature type="signal peptide" evidence="3">
    <location>
        <begin position="1"/>
        <end position="22"/>
    </location>
</feature>
<dbReference type="InterPro" id="IPR002885">
    <property type="entry name" value="PPR_rpt"/>
</dbReference>
<feature type="compositionally biased region" description="Low complexity" evidence="2">
    <location>
        <begin position="145"/>
        <end position="154"/>
    </location>
</feature>
<gene>
    <name evidence="4" type="ORF">IV203_004322</name>
</gene>
<evidence type="ECO:0000256" key="2">
    <source>
        <dbReference type="SAM" id="MobiDB-lite"/>
    </source>
</evidence>
<keyword evidence="1" id="KW-0677">Repeat</keyword>
<dbReference type="EMBL" id="JAGRRH010000016">
    <property type="protein sequence ID" value="KAG7354966.1"/>
    <property type="molecule type" value="Genomic_DNA"/>
</dbReference>
<name>A0A9K3L536_9STRA</name>
<dbReference type="OrthoDB" id="185373at2759"/>
<evidence type="ECO:0000313" key="5">
    <source>
        <dbReference type="Proteomes" id="UP000693970"/>
    </source>
</evidence>
<dbReference type="PANTHER" id="PTHR47942:SF63">
    <property type="entry name" value="PENTATRICOPEPTIDE REPEAT-CONTAINING PROTEIN"/>
    <property type="match status" value="1"/>
</dbReference>
<evidence type="ECO:0000313" key="4">
    <source>
        <dbReference type="EMBL" id="KAG7354966.1"/>
    </source>
</evidence>
<reference evidence="4" key="1">
    <citation type="journal article" date="2021" name="Sci. Rep.">
        <title>Diploid genomic architecture of Nitzschia inconspicua, an elite biomass production diatom.</title>
        <authorList>
            <person name="Oliver A."/>
            <person name="Podell S."/>
            <person name="Pinowska A."/>
            <person name="Traller J.C."/>
            <person name="Smith S.R."/>
            <person name="McClure R."/>
            <person name="Beliaev A."/>
            <person name="Bohutskyi P."/>
            <person name="Hill E.A."/>
            <person name="Rabines A."/>
            <person name="Zheng H."/>
            <person name="Allen L.Z."/>
            <person name="Kuo A."/>
            <person name="Grigoriev I.V."/>
            <person name="Allen A.E."/>
            <person name="Hazlebeck D."/>
            <person name="Allen E.E."/>
        </authorList>
    </citation>
    <scope>NUCLEOTIDE SEQUENCE</scope>
    <source>
        <strain evidence="4">Hildebrandi</strain>
    </source>
</reference>
<feature type="region of interest" description="Disordered" evidence="2">
    <location>
        <begin position="135"/>
        <end position="166"/>
    </location>
</feature>
<proteinExistence type="predicted"/>
<feature type="chain" id="PRO_5039925999" evidence="3">
    <location>
        <begin position="23"/>
        <end position="707"/>
    </location>
</feature>
<dbReference type="Pfam" id="PF13812">
    <property type="entry name" value="PPR_3"/>
    <property type="match status" value="1"/>
</dbReference>
<evidence type="ECO:0000256" key="1">
    <source>
        <dbReference type="ARBA" id="ARBA00022737"/>
    </source>
</evidence>
<dbReference type="Proteomes" id="UP000693970">
    <property type="component" value="Unassembled WGS sequence"/>
</dbReference>
<sequence>MRAPTFQCLALVFFLAEYKAVALVEHRFRASTTRDSSPFSVALPARTMSRTNGRWHRQNRHQECRLRFTTTLQSMTIDPETGISSSYGDESRQIPLDMLGQQPPHDLSGRTHYNGEYSEEQAFPHEMSELFTPHDQQQIDQGMPSTSDSTSSGGSRRKSRNHNEAMGDIAFLRKRTSDILQLTSPEHLASTSFTADAHSDDHQPMLSFNRGGMKVEVNTFNFLIDGWAFSGELDAADQALRLLERMEELYYQYPDLKICPDVRSYTKTINALSRSMRPDAGDLAESILDKMEYVSNNGENVEAKPNTYTYTAVIEAHANSGAEGSPSKTEELLNRMIEKYQTGDREVVPNARCFNAAISAHAKSDVPGAAQQAEYLLNQMDNLYMSGLQEAKPNSFNYNSLISAWANCNEEGSAQRAAEILQRMEQCYAYGDASCKPTTVSFNAVIDAYAKSGLEDAAEQAEDVLRRMENLSKAGGDVKPNTRSFNSVMNAWAKSGREDAALKAQDLLEYMQRLYDEGNKSVRPDAHSFVTVINAYARSHMPGKAERANNLFRIMKEEYEDGNNKRVRPSVVAVNAVMNACAYTVGDVPEQNRAMEIAHQKLKNLENSEYGSPDQITYGTFLKVCKNQMPDCSTRQQIMEVIFKKCVQHGQVGNLVLQQLKAMGPPELYLHLVGFDINDDIRMEDLPHEWWCNVVEGKWRRRRNKVN</sequence>
<dbReference type="AlphaFoldDB" id="A0A9K3L536"/>